<dbReference type="Pfam" id="PF01145">
    <property type="entry name" value="Band_7"/>
    <property type="match status" value="1"/>
</dbReference>
<dbReference type="Proteomes" id="UP000076962">
    <property type="component" value="Unassembled WGS sequence"/>
</dbReference>
<name>A0A0A6P0Z8_9GAMM</name>
<gene>
    <name evidence="4" type="ORF">THIOM_001874</name>
</gene>
<feature type="coiled-coil region" evidence="1">
    <location>
        <begin position="287"/>
        <end position="369"/>
    </location>
</feature>
<dbReference type="EMBL" id="LUTY01001017">
    <property type="protein sequence ID" value="OAD22333.1"/>
    <property type="molecule type" value="Genomic_DNA"/>
</dbReference>
<reference evidence="4 5" key="1">
    <citation type="submission" date="2016-05" db="EMBL/GenBank/DDBJ databases">
        <title>Single-cell genome of chain-forming Candidatus Thiomargarita nelsonii and comparison to other large sulfur-oxidizing bacteria.</title>
        <authorList>
            <person name="Winkel M."/>
            <person name="Salman V."/>
            <person name="Woyke T."/>
            <person name="Schulz-Vogt H."/>
            <person name="Richter M."/>
            <person name="Flood B."/>
            <person name="Bailey J."/>
            <person name="Amann R."/>
            <person name="Mussmann M."/>
        </authorList>
    </citation>
    <scope>NUCLEOTIDE SEQUENCE [LARGE SCALE GENOMIC DNA]</scope>
    <source>
        <strain evidence="4 5">THI036</strain>
    </source>
</reference>
<feature type="transmembrane region" description="Helical" evidence="2">
    <location>
        <begin position="12"/>
        <end position="34"/>
    </location>
</feature>
<dbReference type="InterPro" id="IPR001107">
    <property type="entry name" value="Band_7"/>
</dbReference>
<protein>
    <submittedName>
        <fullName evidence="4">Band 7 protein</fullName>
    </submittedName>
</protein>
<sequence>MSSIKTTLFSTLKKFAGIIIIVLVSFLFINAAYFQTESGYTYHYQNTLTGAIDVYTEPGVHFQVPFFSRVTPYKQVMTVAFGSTDGERVSRTRRSITVRFADTYTGEIPTTFRYKLPLNKEKIATIHREFRSFDNLLDALLTKTSRDVVVNTATQYTGEEFFQGGLNQFKAALTDQLRNGIYKTERKQVEIEQMGLAPVGLGQENSTQLQKAKTLVWKTVPVMAPDGKMVRLENPLDIYGIEVTQITLGGPVPEAQLERLLADKKRLVADRIKAVQEQETAKEQAKTAQLRAEIERTKAKQEALKLKELAVIAKQRDVEVAEKQADKEIIEYEKVKKLAEIQKSKELAMAQAERQIQEANFEAAQFEAKAIREKGVAEADVLKAKYEARIPDIYMAEIQRDIANIIYPNLRGIQVTMPHNIVNLGAQADKLQTNLDVLSSFATIGVMERLEKKALEGEQSVKAE</sequence>
<organism evidence="4 5">
    <name type="scientific">Candidatus Thiomargarita nelsonii</name>
    <dbReference type="NCBI Taxonomy" id="1003181"/>
    <lineage>
        <taxon>Bacteria</taxon>
        <taxon>Pseudomonadati</taxon>
        <taxon>Pseudomonadota</taxon>
        <taxon>Gammaproteobacteria</taxon>
        <taxon>Thiotrichales</taxon>
        <taxon>Thiotrichaceae</taxon>
        <taxon>Thiomargarita</taxon>
    </lineage>
</organism>
<accession>A0A0A6P0Z8</accession>
<keyword evidence="5" id="KW-1185">Reference proteome</keyword>
<proteinExistence type="predicted"/>
<evidence type="ECO:0000313" key="5">
    <source>
        <dbReference type="Proteomes" id="UP000076962"/>
    </source>
</evidence>
<comment type="caution">
    <text evidence="4">The sequence shown here is derived from an EMBL/GenBank/DDBJ whole genome shotgun (WGS) entry which is preliminary data.</text>
</comment>
<evidence type="ECO:0000259" key="3">
    <source>
        <dbReference type="Pfam" id="PF01145"/>
    </source>
</evidence>
<evidence type="ECO:0000256" key="1">
    <source>
        <dbReference type="SAM" id="Coils"/>
    </source>
</evidence>
<keyword evidence="2" id="KW-0472">Membrane</keyword>
<keyword evidence="2" id="KW-1133">Transmembrane helix</keyword>
<feature type="domain" description="Band 7" evidence="3">
    <location>
        <begin position="50"/>
        <end position="285"/>
    </location>
</feature>
<evidence type="ECO:0000256" key="2">
    <source>
        <dbReference type="SAM" id="Phobius"/>
    </source>
</evidence>
<keyword evidence="1" id="KW-0175">Coiled coil</keyword>
<keyword evidence="2" id="KW-0812">Transmembrane</keyword>
<dbReference type="AlphaFoldDB" id="A0A0A6P0Z8"/>
<evidence type="ECO:0000313" key="4">
    <source>
        <dbReference type="EMBL" id="OAD22333.1"/>
    </source>
</evidence>
<dbReference type="PATRIC" id="fig|1003181.4.peg.2374"/>